<reference evidence="5 6" key="1">
    <citation type="journal article" date="2019" name="Plant Biotechnol. J.">
        <title>The red bayberry genome and genetic basis of sex determination.</title>
        <authorList>
            <person name="Jia H.M."/>
            <person name="Jia H.J."/>
            <person name="Cai Q.L."/>
            <person name="Wang Y."/>
            <person name="Zhao H.B."/>
            <person name="Yang W.F."/>
            <person name="Wang G.Y."/>
            <person name="Li Y.H."/>
            <person name="Zhan D.L."/>
            <person name="Shen Y.T."/>
            <person name="Niu Q.F."/>
            <person name="Chang L."/>
            <person name="Qiu J."/>
            <person name="Zhao L."/>
            <person name="Xie H.B."/>
            <person name="Fu W.Y."/>
            <person name="Jin J."/>
            <person name="Li X.W."/>
            <person name="Jiao Y."/>
            <person name="Zhou C.C."/>
            <person name="Tu T."/>
            <person name="Chai C.Y."/>
            <person name="Gao J.L."/>
            <person name="Fan L.J."/>
            <person name="van de Weg E."/>
            <person name="Wang J.Y."/>
            <person name="Gao Z.S."/>
        </authorList>
    </citation>
    <scope>NUCLEOTIDE SEQUENCE [LARGE SCALE GENOMIC DNA]</scope>
    <source>
        <tissue evidence="5">Leaves</tissue>
    </source>
</reference>
<feature type="repeat" description="PPR" evidence="3">
    <location>
        <begin position="179"/>
        <end position="209"/>
    </location>
</feature>
<dbReference type="PANTHER" id="PTHR47932">
    <property type="entry name" value="ATPASE EXPRESSION PROTEIN 3"/>
    <property type="match status" value="1"/>
</dbReference>
<organism evidence="5 6">
    <name type="scientific">Morella rubra</name>
    <name type="common">Chinese bayberry</name>
    <dbReference type="NCBI Taxonomy" id="262757"/>
    <lineage>
        <taxon>Eukaryota</taxon>
        <taxon>Viridiplantae</taxon>
        <taxon>Streptophyta</taxon>
        <taxon>Embryophyta</taxon>
        <taxon>Tracheophyta</taxon>
        <taxon>Spermatophyta</taxon>
        <taxon>Magnoliopsida</taxon>
        <taxon>eudicotyledons</taxon>
        <taxon>Gunneridae</taxon>
        <taxon>Pentapetalae</taxon>
        <taxon>rosids</taxon>
        <taxon>fabids</taxon>
        <taxon>Fagales</taxon>
        <taxon>Myricaceae</taxon>
        <taxon>Morella</taxon>
    </lineage>
</organism>
<sequence length="262" mass="29859">MDNRSRFKLHDPMAIKSPPQLKKLDPSPDPNSVRPDPLQQMTPKTELSSSSHSRRRSPPSHPALHPTNYLFLLRSLHHCMATNSQSRVVALNLGKRVVNQIWTSKAYDSTLPCALTDHQNRFMGCGRKWWGVVEVLREMRMPLDKQIFKSIIDTFGKYGELDEALEMFEKMQQQGIGPDITTWNSLIRWHCKAGDLSKALELFIYAGHCWVGWSWKSSYSDCEGELLDGAGQRLCQEEDSSVLNKIAGHLLEWVGSNLIRVT</sequence>
<evidence type="ECO:0000256" key="2">
    <source>
        <dbReference type="ARBA" id="ARBA00022737"/>
    </source>
</evidence>
<protein>
    <recommendedName>
        <fullName evidence="7">Pentatricopeptide repeat-containing protein</fullName>
    </recommendedName>
</protein>
<feature type="region of interest" description="Disordered" evidence="4">
    <location>
        <begin position="1"/>
        <end position="63"/>
    </location>
</feature>
<gene>
    <name evidence="5" type="ORF">CJ030_MR2G012426</name>
</gene>
<dbReference type="OrthoDB" id="1630859at2759"/>
<name>A0A6A1WDS9_9ROSI</name>
<dbReference type="AlphaFoldDB" id="A0A6A1WDS9"/>
<dbReference type="Gene3D" id="1.25.40.10">
    <property type="entry name" value="Tetratricopeptide repeat domain"/>
    <property type="match status" value="1"/>
</dbReference>
<dbReference type="InterPro" id="IPR002885">
    <property type="entry name" value="PPR_rpt"/>
</dbReference>
<proteinExistence type="inferred from homology"/>
<feature type="repeat" description="PPR" evidence="3">
    <location>
        <begin position="144"/>
        <end position="178"/>
    </location>
</feature>
<evidence type="ECO:0000256" key="1">
    <source>
        <dbReference type="ARBA" id="ARBA00007626"/>
    </source>
</evidence>
<dbReference type="Pfam" id="PF12854">
    <property type="entry name" value="PPR_1"/>
    <property type="match status" value="1"/>
</dbReference>
<keyword evidence="2" id="KW-0677">Repeat</keyword>
<keyword evidence="6" id="KW-1185">Reference proteome</keyword>
<dbReference type="PANTHER" id="PTHR47932:SF44">
    <property type="entry name" value="MIOREX COMPLEX COMPONENT 1"/>
    <property type="match status" value="1"/>
</dbReference>
<accession>A0A6A1WDS9</accession>
<dbReference type="EMBL" id="RXIC02000020">
    <property type="protein sequence ID" value="KAB1223429.1"/>
    <property type="molecule type" value="Genomic_DNA"/>
</dbReference>
<comment type="caution">
    <text evidence="5">The sequence shown here is derived from an EMBL/GenBank/DDBJ whole genome shotgun (WGS) entry which is preliminary data.</text>
</comment>
<feature type="compositionally biased region" description="Basic and acidic residues" evidence="4">
    <location>
        <begin position="1"/>
        <end position="13"/>
    </location>
</feature>
<dbReference type="NCBIfam" id="TIGR00756">
    <property type="entry name" value="PPR"/>
    <property type="match status" value="2"/>
</dbReference>
<evidence type="ECO:0000256" key="3">
    <source>
        <dbReference type="PROSITE-ProRule" id="PRU00708"/>
    </source>
</evidence>
<evidence type="ECO:0008006" key="7">
    <source>
        <dbReference type="Google" id="ProtNLM"/>
    </source>
</evidence>
<evidence type="ECO:0000256" key="4">
    <source>
        <dbReference type="SAM" id="MobiDB-lite"/>
    </source>
</evidence>
<evidence type="ECO:0000313" key="5">
    <source>
        <dbReference type="EMBL" id="KAB1223429.1"/>
    </source>
</evidence>
<dbReference type="Proteomes" id="UP000516437">
    <property type="component" value="Chromosome 2"/>
</dbReference>
<dbReference type="PROSITE" id="PS51375">
    <property type="entry name" value="PPR"/>
    <property type="match status" value="2"/>
</dbReference>
<dbReference type="InterPro" id="IPR011990">
    <property type="entry name" value="TPR-like_helical_dom_sf"/>
</dbReference>
<comment type="similarity">
    <text evidence="1">Belongs to the PPR family. P subfamily.</text>
</comment>
<evidence type="ECO:0000313" key="6">
    <source>
        <dbReference type="Proteomes" id="UP000516437"/>
    </source>
</evidence>